<keyword evidence="2" id="KW-0456">Lyase</keyword>
<reference evidence="4" key="1">
    <citation type="submission" date="2020-12" db="EMBL/GenBank/DDBJ databases">
        <title>Leucobacter sp. CAS1, isolated from Chromium sludge.</title>
        <authorList>
            <person name="Xu Z."/>
        </authorList>
    </citation>
    <scope>NUCLEOTIDE SEQUENCE</scope>
    <source>
        <strain evidence="4">CSA1</strain>
    </source>
</reference>
<comment type="similarity">
    <text evidence="1">Belongs to the DSD1 family.</text>
</comment>
<evidence type="ECO:0000313" key="4">
    <source>
        <dbReference type="EMBL" id="MBK0420434.1"/>
    </source>
</evidence>
<feature type="domain" description="D-serine dehydratase-like" evidence="3">
    <location>
        <begin position="255"/>
        <end position="354"/>
    </location>
</feature>
<dbReference type="RefSeq" id="WP_200116573.1">
    <property type="nucleotide sequence ID" value="NZ_JAEHOH010000030.1"/>
</dbReference>
<dbReference type="Gene3D" id="3.20.20.10">
    <property type="entry name" value="Alanine racemase"/>
    <property type="match status" value="1"/>
</dbReference>
<evidence type="ECO:0000259" key="3">
    <source>
        <dbReference type="SMART" id="SM01119"/>
    </source>
</evidence>
<dbReference type="SMART" id="SM01119">
    <property type="entry name" value="D-ser_dehydrat"/>
    <property type="match status" value="1"/>
</dbReference>
<dbReference type="Pfam" id="PF01168">
    <property type="entry name" value="Ala_racemase_N"/>
    <property type="match status" value="1"/>
</dbReference>
<comment type="caution">
    <text evidence="4">The sequence shown here is derived from an EMBL/GenBank/DDBJ whole genome shotgun (WGS) entry which is preliminary data.</text>
</comment>
<dbReference type="InterPro" id="IPR051466">
    <property type="entry name" value="D-amino_acid_metab_enzyme"/>
</dbReference>
<dbReference type="InterPro" id="IPR026956">
    <property type="entry name" value="D-ser_dehydrat-like_dom"/>
</dbReference>
<evidence type="ECO:0000256" key="1">
    <source>
        <dbReference type="ARBA" id="ARBA00005323"/>
    </source>
</evidence>
<dbReference type="Proteomes" id="UP000608530">
    <property type="component" value="Unassembled WGS sequence"/>
</dbReference>
<dbReference type="Gene3D" id="2.40.37.20">
    <property type="entry name" value="D-serine dehydratase-like domain"/>
    <property type="match status" value="1"/>
</dbReference>
<dbReference type="Pfam" id="PF14031">
    <property type="entry name" value="D-ser_dehydrat"/>
    <property type="match status" value="1"/>
</dbReference>
<dbReference type="PANTHER" id="PTHR28004:SF2">
    <property type="entry name" value="D-SERINE DEHYDRATASE"/>
    <property type="match status" value="1"/>
</dbReference>
<dbReference type="InterPro" id="IPR042208">
    <property type="entry name" value="D-ser_dehydrat-like_sf"/>
</dbReference>
<accession>A0A934Q907</accession>
<evidence type="ECO:0000313" key="5">
    <source>
        <dbReference type="Proteomes" id="UP000608530"/>
    </source>
</evidence>
<dbReference type="GO" id="GO:0036088">
    <property type="term" value="P:D-serine catabolic process"/>
    <property type="evidence" value="ECO:0007669"/>
    <property type="project" value="TreeGrafter"/>
</dbReference>
<keyword evidence="5" id="KW-1185">Reference proteome</keyword>
<name>A0A934Q907_9MICO</name>
<gene>
    <name evidence="4" type="ORF">JD276_15500</name>
</gene>
<dbReference type="SUPFAM" id="SSF51419">
    <property type="entry name" value="PLP-binding barrel"/>
    <property type="match status" value="1"/>
</dbReference>
<proteinExistence type="inferred from homology"/>
<dbReference type="PANTHER" id="PTHR28004">
    <property type="entry name" value="ZGC:162816-RELATED"/>
    <property type="match status" value="1"/>
</dbReference>
<protein>
    <submittedName>
        <fullName evidence="4">Alanine racemase</fullName>
    </submittedName>
</protein>
<dbReference type="AlphaFoldDB" id="A0A934Q907"/>
<sequence length="367" mass="39452">MNSIGTTSTPCLVVDVDRMDRNIQHMADVLKNAGIEQRPHFKTSKMIEVAKRQLDAGATGFTCATPGEVEALLSAGITDIFWAHAPATPQKAALAAEFNTKGKVAVGIDSIELARIVSGAADAARQTVPVRIEVDTGLRRTGVLADDALRLVEEIQALPFLSFEGLYTHEGQLASMQGPHEERQQQGYAASRTLVETVERIRSAGHTVDVVSVGSTPGWDSAPFEAGVTEARAGTYVFYDANQWRLGSTDSMSCALTVHATVISTVRPGEVAIDAGIKAMSSDGSNRGNTFGVVIDESGEPIEGISFSRAYEEHGILEGDHSVTSRWRVGDRVRIIPNHACGAVNMWSRVLAVQGNSYEIWNVVGRY</sequence>
<dbReference type="EMBL" id="JAEHOH010000030">
    <property type="protein sequence ID" value="MBK0420434.1"/>
    <property type="molecule type" value="Genomic_DNA"/>
</dbReference>
<organism evidence="4 5">
    <name type="scientific">Leucobacter chromiisoli</name>
    <dbReference type="NCBI Taxonomy" id="2796471"/>
    <lineage>
        <taxon>Bacteria</taxon>
        <taxon>Bacillati</taxon>
        <taxon>Actinomycetota</taxon>
        <taxon>Actinomycetes</taxon>
        <taxon>Micrococcales</taxon>
        <taxon>Microbacteriaceae</taxon>
        <taxon>Leucobacter</taxon>
    </lineage>
</organism>
<dbReference type="GO" id="GO:0008721">
    <property type="term" value="F:D-serine ammonia-lyase activity"/>
    <property type="evidence" value="ECO:0007669"/>
    <property type="project" value="TreeGrafter"/>
</dbReference>
<dbReference type="InterPro" id="IPR029066">
    <property type="entry name" value="PLP-binding_barrel"/>
</dbReference>
<evidence type="ECO:0000256" key="2">
    <source>
        <dbReference type="ARBA" id="ARBA00023239"/>
    </source>
</evidence>
<dbReference type="InterPro" id="IPR001608">
    <property type="entry name" value="Ala_racemase_N"/>
</dbReference>